<organism evidence="1 2">
    <name type="scientific">Selenomonas sputigena (strain ATCC 35185 / DSM 20758 / CCUG 44933 / VPI D19B-28)</name>
    <dbReference type="NCBI Taxonomy" id="546271"/>
    <lineage>
        <taxon>Bacteria</taxon>
        <taxon>Bacillati</taxon>
        <taxon>Bacillota</taxon>
        <taxon>Negativicutes</taxon>
        <taxon>Selenomonadales</taxon>
        <taxon>Selenomonadaceae</taxon>
        <taxon>Selenomonas</taxon>
    </lineage>
</organism>
<evidence type="ECO:0000313" key="2">
    <source>
        <dbReference type="Proteomes" id="UP000003505"/>
    </source>
</evidence>
<dbReference type="EMBL" id="ACKP02000015">
    <property type="protein sequence ID" value="EEX77740.1"/>
    <property type="molecule type" value="Genomic_DNA"/>
</dbReference>
<dbReference type="Pfam" id="PF09719">
    <property type="entry name" value="C_GCAxxG_C_C"/>
    <property type="match status" value="1"/>
</dbReference>
<protein>
    <submittedName>
        <fullName evidence="1">Putative redox-active protein (C_GCAxxG_C_C)</fullName>
    </submittedName>
</protein>
<dbReference type="Proteomes" id="UP000003505">
    <property type="component" value="Unassembled WGS sequence"/>
</dbReference>
<dbReference type="AlphaFoldDB" id="C9LTK6"/>
<dbReference type="InterPro" id="IPR010181">
    <property type="entry name" value="CGCAxxGCC_motif"/>
</dbReference>
<dbReference type="STRING" id="546271.Selsp_1216"/>
<comment type="caution">
    <text evidence="1">The sequence shown here is derived from an EMBL/GenBank/DDBJ whole genome shotgun (WGS) entry which is preliminary data.</text>
</comment>
<accession>C9LTK6</accession>
<sequence length="182" mass="19810">MKCALSKQPLRTRKKAGRIKEALINKVAQMCEDGRLNLSVIPIENARRKIIMNHHLEEAKLLRQEPGGRHYNCAQSLLVPFVAEIGMEKEEADALGAFFGAGMMHGSACGTLTAALMILGKAGKDKETAKKLVDDFLAAHGTTDCRCLLAAAEEKGIARKENCDGLVFDMCQKLAALLTETK</sequence>
<dbReference type="eggNOG" id="ENOG5032WSQ">
    <property type="taxonomic scope" value="Bacteria"/>
</dbReference>
<evidence type="ECO:0000313" key="1">
    <source>
        <dbReference type="EMBL" id="EEX77740.1"/>
    </source>
</evidence>
<gene>
    <name evidence="1" type="ORF">SELSPUOL_01017</name>
</gene>
<proteinExistence type="predicted"/>
<reference evidence="1 2" key="1">
    <citation type="submission" date="2009-09" db="EMBL/GenBank/DDBJ databases">
        <authorList>
            <person name="Weinstock G."/>
            <person name="Sodergren E."/>
            <person name="Clifton S."/>
            <person name="Fulton L."/>
            <person name="Fulton B."/>
            <person name="Courtney L."/>
            <person name="Fronick C."/>
            <person name="Harrison M."/>
            <person name="Strong C."/>
            <person name="Farmer C."/>
            <person name="Delahaunty K."/>
            <person name="Markovic C."/>
            <person name="Hall O."/>
            <person name="Minx P."/>
            <person name="Tomlinson C."/>
            <person name="Mitreva M."/>
            <person name="Nelson J."/>
            <person name="Hou S."/>
            <person name="Wollam A."/>
            <person name="Pepin K.H."/>
            <person name="Johnson M."/>
            <person name="Bhonagiri V."/>
            <person name="Nash W.E."/>
            <person name="Warren W."/>
            <person name="Chinwalla A."/>
            <person name="Mardis E.R."/>
            <person name="Wilson R.K."/>
        </authorList>
    </citation>
    <scope>NUCLEOTIDE SEQUENCE [LARGE SCALE GENOMIC DNA]</scope>
    <source>
        <strain evidence="2">ATCC 35185 / DSM 20758 / VPI D19B-28</strain>
    </source>
</reference>
<name>C9LTK6_SELS3</name>